<evidence type="ECO:0000313" key="5">
    <source>
        <dbReference type="Proteomes" id="UP001236652"/>
    </source>
</evidence>
<dbReference type="EMBL" id="CP126446">
    <property type="protein sequence ID" value="WIF97946.1"/>
    <property type="molecule type" value="Genomic_DNA"/>
</dbReference>
<dbReference type="InterPro" id="IPR000182">
    <property type="entry name" value="GNAT_dom"/>
</dbReference>
<evidence type="ECO:0000256" key="2">
    <source>
        <dbReference type="ARBA" id="ARBA00023315"/>
    </source>
</evidence>
<keyword evidence="5" id="KW-1185">Reference proteome</keyword>
<protein>
    <submittedName>
        <fullName evidence="4">GNAT family N-acetyltransferase</fullName>
        <ecNumber evidence="4">2.3.1.-</ecNumber>
    </submittedName>
</protein>
<dbReference type="PANTHER" id="PTHR43800:SF1">
    <property type="entry name" value="PEPTIDYL-LYSINE N-ACETYLTRANSFERASE YJAB"/>
    <property type="match status" value="1"/>
</dbReference>
<dbReference type="PROSITE" id="PS51186">
    <property type="entry name" value="GNAT"/>
    <property type="match status" value="1"/>
</dbReference>
<accession>A0ABY8V242</accession>
<reference evidence="4 5" key="1">
    <citation type="submission" date="2023-05" db="EMBL/GenBank/DDBJ databases">
        <title>Comparative genomics reveals the evidence of polycyclic aromatic hydrocarbons degradation in moderately halophilic genus Pontibacillus.</title>
        <authorList>
            <person name="Yang H."/>
            <person name="Qian Z."/>
        </authorList>
    </citation>
    <scope>NUCLEOTIDE SEQUENCE [LARGE SCALE GENOMIC DNA]</scope>
    <source>
        <strain evidence="5">HN14</strain>
    </source>
</reference>
<feature type="domain" description="N-acetyltransferase" evidence="3">
    <location>
        <begin position="155"/>
        <end position="288"/>
    </location>
</feature>
<gene>
    <name evidence="4" type="ORF">QNI29_19820</name>
</gene>
<dbReference type="PANTHER" id="PTHR43800">
    <property type="entry name" value="PEPTIDYL-LYSINE N-ACETYLTRANSFERASE YJAB"/>
    <property type="match status" value="1"/>
</dbReference>
<sequence>MDIQVLKEDHLAFVSHWLAQLNDKDDHYIAWLESEPEAIKAQLYPLIHSENPHAFVAFEQSEMVGFIGLEPFEEETVGRLLGPFAYGEHAPHTIEELWNTALSYWKGIYSQVKVAFFEQNRPLVQFCEGEGFQLYNREKNLILPRQNYKQAPLSPSVVPYEGSFEKLEELHPSAAFFNAAEMTHLIQDPHFSLWCYKEKDQMKGYLFFEQIEGMDEGEICFLQVEDTEQGQGIGSALIQYACHHAFQEAELSIVTVPVRASNPHAERLYKDFGFTEHTTIVAYSKEVT</sequence>
<keyword evidence="2 4" id="KW-0012">Acyltransferase</keyword>
<dbReference type="GO" id="GO:0016746">
    <property type="term" value="F:acyltransferase activity"/>
    <property type="evidence" value="ECO:0007669"/>
    <property type="project" value="UniProtKB-KW"/>
</dbReference>
<organism evidence="4 5">
    <name type="scientific">Pontibacillus chungwhensis</name>
    <dbReference type="NCBI Taxonomy" id="265426"/>
    <lineage>
        <taxon>Bacteria</taxon>
        <taxon>Bacillati</taxon>
        <taxon>Bacillota</taxon>
        <taxon>Bacilli</taxon>
        <taxon>Bacillales</taxon>
        <taxon>Bacillaceae</taxon>
        <taxon>Pontibacillus</taxon>
    </lineage>
</organism>
<dbReference type="Proteomes" id="UP001236652">
    <property type="component" value="Chromosome"/>
</dbReference>
<dbReference type="RefSeq" id="WP_231417672.1">
    <property type="nucleotide sequence ID" value="NZ_CP126446.1"/>
</dbReference>
<dbReference type="InterPro" id="IPR016181">
    <property type="entry name" value="Acyl_CoA_acyltransferase"/>
</dbReference>
<evidence type="ECO:0000259" key="3">
    <source>
        <dbReference type="PROSITE" id="PS51186"/>
    </source>
</evidence>
<evidence type="ECO:0000256" key="1">
    <source>
        <dbReference type="ARBA" id="ARBA00022679"/>
    </source>
</evidence>
<name>A0ABY8V242_9BACI</name>
<proteinExistence type="predicted"/>
<dbReference type="Gene3D" id="3.40.630.30">
    <property type="match status" value="2"/>
</dbReference>
<keyword evidence="1 4" id="KW-0808">Transferase</keyword>
<dbReference type="Pfam" id="PF00583">
    <property type="entry name" value="Acetyltransf_1"/>
    <property type="match status" value="1"/>
</dbReference>
<dbReference type="EC" id="2.3.1.-" evidence="4"/>
<dbReference type="SUPFAM" id="SSF55729">
    <property type="entry name" value="Acyl-CoA N-acyltransferases (Nat)"/>
    <property type="match status" value="1"/>
</dbReference>
<evidence type="ECO:0000313" key="4">
    <source>
        <dbReference type="EMBL" id="WIF97946.1"/>
    </source>
</evidence>
<dbReference type="CDD" id="cd04301">
    <property type="entry name" value="NAT_SF"/>
    <property type="match status" value="1"/>
</dbReference>